<protein>
    <recommendedName>
        <fullName evidence="4">Nuclear pore complex protein</fullName>
    </recommendedName>
</protein>
<dbReference type="Proteomes" id="UP000799118">
    <property type="component" value="Unassembled WGS sequence"/>
</dbReference>
<dbReference type="AlphaFoldDB" id="A0A6A4HHQ5"/>
<keyword evidence="3" id="KW-1185">Reference proteome</keyword>
<name>A0A6A4HHQ5_9AGAR</name>
<keyword evidence="1" id="KW-0732">Signal</keyword>
<feature type="chain" id="PRO_5025414431" description="Nuclear pore complex protein" evidence="1">
    <location>
        <begin position="23"/>
        <end position="541"/>
    </location>
</feature>
<evidence type="ECO:0008006" key="4">
    <source>
        <dbReference type="Google" id="ProtNLM"/>
    </source>
</evidence>
<reference evidence="2" key="1">
    <citation type="journal article" date="2019" name="Environ. Microbiol.">
        <title>Fungal ecological strategies reflected in gene transcription - a case study of two litter decomposers.</title>
        <authorList>
            <person name="Barbi F."/>
            <person name="Kohler A."/>
            <person name="Barry K."/>
            <person name="Baskaran P."/>
            <person name="Daum C."/>
            <person name="Fauchery L."/>
            <person name="Ihrmark K."/>
            <person name="Kuo A."/>
            <person name="LaButti K."/>
            <person name="Lipzen A."/>
            <person name="Morin E."/>
            <person name="Grigoriev I.V."/>
            <person name="Henrissat B."/>
            <person name="Lindahl B."/>
            <person name="Martin F."/>
        </authorList>
    </citation>
    <scope>NUCLEOTIDE SEQUENCE</scope>
    <source>
        <strain evidence="2">JB14</strain>
    </source>
</reference>
<organism evidence="2 3">
    <name type="scientific">Gymnopus androsaceus JB14</name>
    <dbReference type="NCBI Taxonomy" id="1447944"/>
    <lineage>
        <taxon>Eukaryota</taxon>
        <taxon>Fungi</taxon>
        <taxon>Dikarya</taxon>
        <taxon>Basidiomycota</taxon>
        <taxon>Agaricomycotina</taxon>
        <taxon>Agaricomycetes</taxon>
        <taxon>Agaricomycetidae</taxon>
        <taxon>Agaricales</taxon>
        <taxon>Marasmiineae</taxon>
        <taxon>Omphalotaceae</taxon>
        <taxon>Gymnopus</taxon>
    </lineage>
</organism>
<evidence type="ECO:0000313" key="3">
    <source>
        <dbReference type="Proteomes" id="UP000799118"/>
    </source>
</evidence>
<dbReference type="InterPro" id="IPR040521">
    <property type="entry name" value="KDZ"/>
</dbReference>
<dbReference type="EMBL" id="ML769509">
    <property type="protein sequence ID" value="KAE9396697.1"/>
    <property type="molecule type" value="Genomic_DNA"/>
</dbReference>
<accession>A0A6A4HHQ5</accession>
<proteinExistence type="predicted"/>
<sequence length="541" mass="62561">MRDKGSATEFWVLVHSLLEVAAQQEYGSPLDEPMSYKPYNNFGSSGDNAWVDQGSDVEDEVEVDKNEVEKAARKVRVKYQDFQTKQDCMDMTNKYWSELTEGMVDAYMDWCLRETAGEPLSECKKLSLWIDMTYSMDSNNSLRRVERKEDRLVDKEEAGLELPQASRERIDRCIAGEDYFTSLEETKVWDESNWLASRRHQLVLMRRCFNMFGLRDRLDTLWHCPLKTLAQWSGYLPVVGTMHGYSHKHLCQLLFLMLYVVGCSLEDGEGNEWFFNVSNSLTPITHHQSTFHCQWAILEFLYYKDIETYLNLSRFLHGNYKQALGIISTQDTLSMSMKNAGLRQSYIPYVSGKQGSGNIYKRKHRNEEENEQKLIADVHALETCLNIEVQWVEGCEEWVEARKMVKEAAYQKALNKLECLLVARMFEMAWLNFSSTVSIRLQDAYTRCSITQELLKFFKFIQVEEELAWVHVEVKRLLTYMIDEEERDMWESQGSGSGGPCSCSAALSPLEGMVSIQLLAQILLFAITKLRGLTMQIEGTG</sequence>
<dbReference type="OrthoDB" id="3251205at2759"/>
<evidence type="ECO:0000256" key="1">
    <source>
        <dbReference type="SAM" id="SignalP"/>
    </source>
</evidence>
<feature type="signal peptide" evidence="1">
    <location>
        <begin position="1"/>
        <end position="22"/>
    </location>
</feature>
<gene>
    <name evidence="2" type="ORF">BT96DRAFT_941481</name>
</gene>
<dbReference type="Pfam" id="PF18758">
    <property type="entry name" value="KDZ"/>
    <property type="match status" value="1"/>
</dbReference>
<evidence type="ECO:0000313" key="2">
    <source>
        <dbReference type="EMBL" id="KAE9396697.1"/>
    </source>
</evidence>